<name>H0HQY6_9HYPH</name>
<proteinExistence type="predicted"/>
<sequence length="33" mass="3584">MQAINCSDTLTSIIFAVIVMYTIMASGFAMVLQ</sequence>
<dbReference type="AlphaFoldDB" id="H0HQY6"/>
<keyword evidence="3" id="KW-1185">Reference proteome</keyword>
<organism evidence="2 3">
    <name type="scientific">Mesorhizobium alhagi CCNWXJ12-2</name>
    <dbReference type="NCBI Taxonomy" id="1107882"/>
    <lineage>
        <taxon>Bacteria</taxon>
        <taxon>Pseudomonadati</taxon>
        <taxon>Pseudomonadota</taxon>
        <taxon>Alphaproteobacteria</taxon>
        <taxon>Hyphomicrobiales</taxon>
        <taxon>Phyllobacteriaceae</taxon>
        <taxon>Allomesorhizobium</taxon>
    </lineage>
</organism>
<accession>H0HQY6</accession>
<reference evidence="2 3" key="1">
    <citation type="journal article" date="2012" name="J. Bacteriol.">
        <title>Draft Genome Sequence of Mesorhizobium alhagi CCNWXJ12-2T, a Novel Salt-Resistant Species Isolated from the Desert of Northwestern China.</title>
        <authorList>
            <person name="Zhou M."/>
            <person name="Chen W."/>
            <person name="Chen H."/>
            <person name="Wei G."/>
        </authorList>
    </citation>
    <scope>NUCLEOTIDE SEQUENCE [LARGE SCALE GENOMIC DNA]</scope>
    <source>
        <strain evidence="2 3">CCNWXJ12-2</strain>
    </source>
</reference>
<evidence type="ECO:0000313" key="2">
    <source>
        <dbReference type="EMBL" id="EHK56848.1"/>
    </source>
</evidence>
<evidence type="ECO:0000313" key="3">
    <source>
        <dbReference type="Proteomes" id="UP000003250"/>
    </source>
</evidence>
<keyword evidence="1" id="KW-0812">Transmembrane</keyword>
<keyword evidence="1" id="KW-1133">Transmembrane helix</keyword>
<dbReference type="PATRIC" id="fig|1107882.3.peg.2516"/>
<evidence type="ECO:0000256" key="1">
    <source>
        <dbReference type="SAM" id="Phobius"/>
    </source>
</evidence>
<protein>
    <submittedName>
        <fullName evidence="2">Uncharacterized protein</fullName>
    </submittedName>
</protein>
<feature type="transmembrane region" description="Helical" evidence="1">
    <location>
        <begin position="12"/>
        <end position="32"/>
    </location>
</feature>
<keyword evidence="1" id="KW-0472">Membrane</keyword>
<gene>
    <name evidence="2" type="ORF">MAXJ12_12842</name>
</gene>
<dbReference type="EMBL" id="AHAM01000097">
    <property type="protein sequence ID" value="EHK56848.1"/>
    <property type="molecule type" value="Genomic_DNA"/>
</dbReference>
<dbReference type="Proteomes" id="UP000003250">
    <property type="component" value="Unassembled WGS sequence"/>
</dbReference>